<comment type="caution">
    <text evidence="8">The sequence shown here is derived from an EMBL/GenBank/DDBJ whole genome shotgun (WGS) entry which is preliminary data.</text>
</comment>
<dbReference type="InterPro" id="IPR036191">
    <property type="entry name" value="RRF_sf"/>
</dbReference>
<evidence type="ECO:0000256" key="2">
    <source>
        <dbReference type="ARBA" id="ARBA00005912"/>
    </source>
</evidence>
<feature type="domain" description="Ribosome recycling factor" evidence="7">
    <location>
        <begin position="139"/>
        <end position="303"/>
    </location>
</feature>
<evidence type="ECO:0000256" key="6">
    <source>
        <dbReference type="SAM" id="MobiDB-lite"/>
    </source>
</evidence>
<feature type="region of interest" description="Disordered" evidence="6">
    <location>
        <begin position="85"/>
        <end position="115"/>
    </location>
</feature>
<keyword evidence="9" id="KW-1185">Reference proteome</keyword>
<dbReference type="PANTHER" id="PTHR20982">
    <property type="entry name" value="RIBOSOME RECYCLING FACTOR"/>
    <property type="match status" value="1"/>
</dbReference>
<evidence type="ECO:0000256" key="4">
    <source>
        <dbReference type="ARBA" id="ARBA00022917"/>
    </source>
</evidence>
<feature type="non-terminal residue" evidence="8">
    <location>
        <position position="1"/>
    </location>
</feature>
<dbReference type="GO" id="GO:0043023">
    <property type="term" value="F:ribosomal large subunit binding"/>
    <property type="evidence" value="ECO:0007669"/>
    <property type="project" value="TreeGrafter"/>
</dbReference>
<dbReference type="Gene3D" id="1.10.132.20">
    <property type="entry name" value="Ribosome-recycling factor"/>
    <property type="match status" value="1"/>
</dbReference>
<gene>
    <name evidence="8" type="ORF">Agub_g9778</name>
</gene>
<dbReference type="EMBL" id="BMAR01000021">
    <property type="protein sequence ID" value="GFR48091.1"/>
    <property type="molecule type" value="Genomic_DNA"/>
</dbReference>
<accession>A0AAD3DYG7</accession>
<keyword evidence="4" id="KW-0648">Protein biosynthesis</keyword>
<name>A0AAD3DYG7_9CHLO</name>
<evidence type="ECO:0000313" key="8">
    <source>
        <dbReference type="EMBL" id="GFR48091.1"/>
    </source>
</evidence>
<dbReference type="SUPFAM" id="SSF55194">
    <property type="entry name" value="Ribosome recycling factor, RRF"/>
    <property type="match status" value="1"/>
</dbReference>
<dbReference type="Gene3D" id="3.30.1360.40">
    <property type="match status" value="1"/>
</dbReference>
<proteinExistence type="inferred from homology"/>
<reference evidence="8 9" key="1">
    <citation type="journal article" date="2021" name="Sci. Rep.">
        <title>Genome sequencing of the multicellular alga Astrephomene provides insights into convergent evolution of germ-soma differentiation.</title>
        <authorList>
            <person name="Yamashita S."/>
            <person name="Yamamoto K."/>
            <person name="Matsuzaki R."/>
            <person name="Suzuki S."/>
            <person name="Yamaguchi H."/>
            <person name="Hirooka S."/>
            <person name="Minakuchi Y."/>
            <person name="Miyagishima S."/>
            <person name="Kawachi M."/>
            <person name="Toyoda A."/>
            <person name="Nozaki H."/>
        </authorList>
    </citation>
    <scope>NUCLEOTIDE SEQUENCE [LARGE SCALE GENOMIC DNA]</scope>
    <source>
        <strain evidence="8 9">NIES-4017</strain>
    </source>
</reference>
<comment type="similarity">
    <text evidence="2">Belongs to the RRF family.</text>
</comment>
<comment type="function">
    <text evidence="1">Responsible for the release of ribosomes from messenger RNA at the termination of chloroplastic protein biosynthesis.</text>
</comment>
<dbReference type="GO" id="GO:0006412">
    <property type="term" value="P:translation"/>
    <property type="evidence" value="ECO:0007669"/>
    <property type="project" value="UniProtKB-KW"/>
</dbReference>
<evidence type="ECO:0000259" key="7">
    <source>
        <dbReference type="Pfam" id="PF01765"/>
    </source>
</evidence>
<organism evidence="8 9">
    <name type="scientific">Astrephomene gubernaculifera</name>
    <dbReference type="NCBI Taxonomy" id="47775"/>
    <lineage>
        <taxon>Eukaryota</taxon>
        <taxon>Viridiplantae</taxon>
        <taxon>Chlorophyta</taxon>
        <taxon>core chlorophytes</taxon>
        <taxon>Chlorophyceae</taxon>
        <taxon>CS clade</taxon>
        <taxon>Chlamydomonadales</taxon>
        <taxon>Astrephomenaceae</taxon>
        <taxon>Astrephomene</taxon>
    </lineage>
</organism>
<protein>
    <recommendedName>
        <fullName evidence="3">Ribosome-recycling factor, chloroplastic</fullName>
    </recommendedName>
    <alternativeName>
        <fullName evidence="5">Ribosome-releasing factor, chloroplastic</fullName>
    </alternativeName>
</protein>
<evidence type="ECO:0000313" key="9">
    <source>
        <dbReference type="Proteomes" id="UP001054857"/>
    </source>
</evidence>
<dbReference type="InterPro" id="IPR002661">
    <property type="entry name" value="Ribosome_recyc_fac"/>
</dbReference>
<dbReference type="AlphaFoldDB" id="A0AAD3DYG7"/>
<evidence type="ECO:0000256" key="3">
    <source>
        <dbReference type="ARBA" id="ARBA00014063"/>
    </source>
</evidence>
<dbReference type="Pfam" id="PF01765">
    <property type="entry name" value="RRF"/>
    <property type="match status" value="1"/>
</dbReference>
<dbReference type="Proteomes" id="UP001054857">
    <property type="component" value="Unassembled WGS sequence"/>
</dbReference>
<dbReference type="GO" id="GO:0005739">
    <property type="term" value="C:mitochondrion"/>
    <property type="evidence" value="ECO:0007669"/>
    <property type="project" value="TreeGrafter"/>
</dbReference>
<dbReference type="InterPro" id="IPR023584">
    <property type="entry name" value="Ribosome_recyc_fac_dom"/>
</dbReference>
<evidence type="ECO:0000256" key="5">
    <source>
        <dbReference type="ARBA" id="ARBA00032397"/>
    </source>
</evidence>
<evidence type="ECO:0000256" key="1">
    <source>
        <dbReference type="ARBA" id="ARBA00002952"/>
    </source>
</evidence>
<dbReference type="PANTHER" id="PTHR20982:SF3">
    <property type="entry name" value="MITOCHONDRIAL RIBOSOME RECYCLING FACTOR PSEUDO 1"/>
    <property type="match status" value="1"/>
</dbReference>
<sequence>AKVQSDTQMYGGVRNGAAVLARVARATRLASLTDGHDRLIALAAQDGSRLAAIGSLGSPLSGWGLDAFGGCSSVSHMTQQVAAFASKGGGKHGKGKDKHGGGNKGSAAAATSGEADVEAPPFDLSPFDSDMSTSLAALSRELAGIRTGRASPGLLEAVEVEASSRGGVHVPLRALGTVVARNPQLLVVELYDKEDAPAVAAAIEKGPLKLQARVEGNEVMVAVPRLSMDMVERMIRLAGQEAEHARAAVRRVRHRAMDFAKKSSSAGGVGHDEGKRREQEVQALTDRYIREIDSLLKAKEKNLRENH</sequence>